<keyword evidence="3" id="KW-1185">Reference proteome</keyword>
<organism evidence="2 3">
    <name type="scientific">Hymenobacter cavernae</name>
    <dbReference type="NCBI Taxonomy" id="2044852"/>
    <lineage>
        <taxon>Bacteria</taxon>
        <taxon>Pseudomonadati</taxon>
        <taxon>Bacteroidota</taxon>
        <taxon>Cytophagia</taxon>
        <taxon>Cytophagales</taxon>
        <taxon>Hymenobacteraceae</taxon>
        <taxon>Hymenobacter</taxon>
    </lineage>
</organism>
<dbReference type="EMBL" id="BMHT01000004">
    <property type="protein sequence ID" value="GGF13678.1"/>
    <property type="molecule type" value="Genomic_DNA"/>
</dbReference>
<accession>A0ABQ1UCZ9</accession>
<evidence type="ECO:0000313" key="2">
    <source>
        <dbReference type="EMBL" id="GGF13678.1"/>
    </source>
</evidence>
<dbReference type="InterPro" id="IPR036046">
    <property type="entry name" value="Acylphosphatase-like_dom_sf"/>
</dbReference>
<dbReference type="PROSITE" id="PS50925">
    <property type="entry name" value="BLUF"/>
    <property type="match status" value="1"/>
</dbReference>
<dbReference type="Pfam" id="PF04940">
    <property type="entry name" value="BLUF"/>
    <property type="match status" value="1"/>
</dbReference>
<evidence type="ECO:0000259" key="1">
    <source>
        <dbReference type="PROSITE" id="PS50925"/>
    </source>
</evidence>
<name>A0ABQ1UCZ9_9BACT</name>
<dbReference type="SUPFAM" id="SSF54975">
    <property type="entry name" value="Acylphosphatase/BLUF domain-like"/>
    <property type="match status" value="1"/>
</dbReference>
<dbReference type="Proteomes" id="UP000632273">
    <property type="component" value="Unassembled WGS sequence"/>
</dbReference>
<feature type="domain" description="BLUF" evidence="1">
    <location>
        <begin position="6"/>
        <end position="97"/>
    </location>
</feature>
<comment type="caution">
    <text evidence="2">The sequence shown here is derived from an EMBL/GenBank/DDBJ whole genome shotgun (WGS) entry which is preliminary data.</text>
</comment>
<dbReference type="RefSeq" id="WP_188814440.1">
    <property type="nucleotide sequence ID" value="NZ_BMHT01000004.1"/>
</dbReference>
<protein>
    <submittedName>
        <fullName evidence="2">BluF domain-containing protein</fullName>
    </submittedName>
</protein>
<dbReference type="Gene3D" id="3.30.70.100">
    <property type="match status" value="1"/>
</dbReference>
<sequence>MSTPSLYHLVYQSVATAVMSEKELEALLTQARTWNTGHTLTGVLLYSNGEIMQVLEGTEEEVRYIFNRIAQDPRHRNVTKLADGEIQQRNFSQWSMGFKAVEPADFAHLAGYLNVNKQDYLSAQPGYSKSTDATLHSLLASFVTDDVIRF</sequence>
<evidence type="ECO:0000313" key="3">
    <source>
        <dbReference type="Proteomes" id="UP000632273"/>
    </source>
</evidence>
<dbReference type="InterPro" id="IPR007024">
    <property type="entry name" value="BLUF_domain"/>
</dbReference>
<reference evidence="3" key="1">
    <citation type="journal article" date="2019" name="Int. J. Syst. Evol. Microbiol.">
        <title>The Global Catalogue of Microorganisms (GCM) 10K type strain sequencing project: providing services to taxonomists for standard genome sequencing and annotation.</title>
        <authorList>
            <consortium name="The Broad Institute Genomics Platform"/>
            <consortium name="The Broad Institute Genome Sequencing Center for Infectious Disease"/>
            <person name="Wu L."/>
            <person name="Ma J."/>
        </authorList>
    </citation>
    <scope>NUCLEOTIDE SEQUENCE [LARGE SCALE GENOMIC DNA]</scope>
    <source>
        <strain evidence="3">CGMCC 1.15197</strain>
    </source>
</reference>
<dbReference type="SMART" id="SM01034">
    <property type="entry name" value="BLUF"/>
    <property type="match status" value="1"/>
</dbReference>
<proteinExistence type="predicted"/>
<gene>
    <name evidence="2" type="ORF">GCM10011383_26130</name>
</gene>